<dbReference type="OrthoDB" id="3212066at2"/>
<feature type="compositionally biased region" description="Acidic residues" evidence="1">
    <location>
        <begin position="1"/>
        <end position="14"/>
    </location>
</feature>
<organism evidence="3 4">
    <name type="scientific">Enemella evansiae</name>
    <dbReference type="NCBI Taxonomy" id="2016499"/>
    <lineage>
        <taxon>Bacteria</taxon>
        <taxon>Bacillati</taxon>
        <taxon>Actinomycetota</taxon>
        <taxon>Actinomycetes</taxon>
        <taxon>Propionibacteriales</taxon>
        <taxon>Propionibacteriaceae</taxon>
        <taxon>Enemella</taxon>
    </lineage>
</organism>
<accession>A0A255FXA7</accession>
<keyword evidence="4" id="KW-1185">Reference proteome</keyword>
<feature type="region of interest" description="Disordered" evidence="1">
    <location>
        <begin position="148"/>
        <end position="168"/>
    </location>
</feature>
<feature type="compositionally biased region" description="Basic and acidic residues" evidence="1">
    <location>
        <begin position="63"/>
        <end position="87"/>
    </location>
</feature>
<dbReference type="EMBL" id="NMVO01000019">
    <property type="protein sequence ID" value="OYO07942.1"/>
    <property type="molecule type" value="Genomic_DNA"/>
</dbReference>
<evidence type="ECO:0000313" key="3">
    <source>
        <dbReference type="EMBL" id="OYO07942.1"/>
    </source>
</evidence>
<feature type="compositionally biased region" description="Acidic residues" evidence="1">
    <location>
        <begin position="89"/>
        <end position="103"/>
    </location>
</feature>
<name>A0A255FXA7_9ACTN</name>
<reference evidence="3 4" key="1">
    <citation type="submission" date="2017-07" db="EMBL/GenBank/DDBJ databases">
        <title>Draft whole genome sequences of clinical Proprionibacteriaceae strains.</title>
        <authorList>
            <person name="Bernier A.-M."/>
            <person name="Bernard K."/>
            <person name="Domingo M.-C."/>
        </authorList>
    </citation>
    <scope>NUCLEOTIDE SEQUENCE [LARGE SCALE GENOMIC DNA]</scope>
    <source>
        <strain evidence="3 4">NML 030167</strain>
    </source>
</reference>
<dbReference type="Proteomes" id="UP000215896">
    <property type="component" value="Unassembled WGS sequence"/>
</dbReference>
<evidence type="ECO:0000256" key="1">
    <source>
        <dbReference type="SAM" id="MobiDB-lite"/>
    </source>
</evidence>
<dbReference type="Pfam" id="PF18970">
    <property type="entry name" value="DUF5709"/>
    <property type="match status" value="1"/>
</dbReference>
<protein>
    <recommendedName>
        <fullName evidence="2">DUF5709 domain-containing protein</fullName>
    </recommendedName>
</protein>
<sequence length="168" mass="18115">MSETDSEFIDEQVPDESVQLDQLDAEDNLVDRNGVDPLDEGYIAPDDWSVAEGFGNTAAEMRQGETLEQRCRQEEPEQGYHPDRVSGEDGFDDDPTEDDSDPEVGDRRAGRLVSAGGGYPGEDTESELVGEDVGISGAAASAEEAAMHIMDDGAAEDSFDHPHRPDLG</sequence>
<feature type="region of interest" description="Disordered" evidence="1">
    <location>
        <begin position="1"/>
        <end position="36"/>
    </location>
</feature>
<evidence type="ECO:0000259" key="2">
    <source>
        <dbReference type="Pfam" id="PF18970"/>
    </source>
</evidence>
<dbReference type="RefSeq" id="WP_094407299.1">
    <property type="nucleotide sequence ID" value="NZ_NMVO01000019.1"/>
</dbReference>
<evidence type="ECO:0000313" key="4">
    <source>
        <dbReference type="Proteomes" id="UP000215896"/>
    </source>
</evidence>
<feature type="region of interest" description="Disordered" evidence="1">
    <location>
        <begin position="63"/>
        <end position="129"/>
    </location>
</feature>
<gene>
    <name evidence="3" type="ORF">CGZ94_21025</name>
</gene>
<dbReference type="InterPro" id="IPR043763">
    <property type="entry name" value="DUF5709"/>
</dbReference>
<dbReference type="AlphaFoldDB" id="A0A255FXA7"/>
<feature type="domain" description="DUF5709" evidence="2">
    <location>
        <begin position="103"/>
        <end position="152"/>
    </location>
</feature>
<comment type="caution">
    <text evidence="3">The sequence shown here is derived from an EMBL/GenBank/DDBJ whole genome shotgun (WGS) entry which is preliminary data.</text>
</comment>
<feature type="compositionally biased region" description="Basic and acidic residues" evidence="1">
    <location>
        <begin position="158"/>
        <end position="168"/>
    </location>
</feature>
<proteinExistence type="predicted"/>